<evidence type="ECO:0000256" key="4">
    <source>
        <dbReference type="ARBA" id="ARBA00023002"/>
    </source>
</evidence>
<comment type="caution">
    <text evidence="9">The sequence shown here is derived from an EMBL/GenBank/DDBJ whole genome shotgun (WGS) entry which is preliminary data.</text>
</comment>
<reference evidence="9 10" key="1">
    <citation type="submission" date="2014-10" db="EMBL/GenBank/DDBJ databases">
        <title>Genome sequence of Ponticoccus sp. strain UMTAT08 isolated from clonal culture of toxic dinoflagellate Alexandrium tamiyavanichii.</title>
        <authorList>
            <person name="Gan H.Y."/>
            <person name="Muhd D.-D."/>
            <person name="Mohd Noor M.E."/>
            <person name="Yeong Y.S."/>
            <person name="Usup G."/>
        </authorList>
    </citation>
    <scope>NUCLEOTIDE SEQUENCE [LARGE SCALE GENOMIC DNA]</scope>
    <source>
        <strain evidence="9 10">UMTAT08</strain>
    </source>
</reference>
<dbReference type="PATRIC" id="fig|1515334.3.peg.5250"/>
<gene>
    <name evidence="9" type="ORF">OA50_05233</name>
</gene>
<dbReference type="InterPro" id="IPR051329">
    <property type="entry name" value="NIR_SIR_4Fe-4S"/>
</dbReference>
<keyword evidence="2" id="KW-0349">Heme</keyword>
<evidence type="ECO:0000313" key="10">
    <source>
        <dbReference type="Proteomes" id="UP000030960"/>
    </source>
</evidence>
<dbReference type="SUPFAM" id="SSF55124">
    <property type="entry name" value="Nitrite/Sulfite reductase N-terminal domain-like"/>
    <property type="match status" value="1"/>
</dbReference>
<dbReference type="STRING" id="561184.SAMN05216376_11628"/>
<keyword evidence="5" id="KW-0408">Iron</keyword>
<protein>
    <submittedName>
        <fullName evidence="9">Precorrin-3B synthase</fullName>
    </submittedName>
</protein>
<evidence type="ECO:0000313" key="9">
    <source>
        <dbReference type="EMBL" id="KHQ50237.1"/>
    </source>
</evidence>
<evidence type="ECO:0000256" key="3">
    <source>
        <dbReference type="ARBA" id="ARBA00022723"/>
    </source>
</evidence>
<feature type="region of interest" description="Disordered" evidence="7">
    <location>
        <begin position="361"/>
        <end position="381"/>
    </location>
</feature>
<dbReference type="Proteomes" id="UP000030960">
    <property type="component" value="Unassembled WGS sequence"/>
</dbReference>
<name>A0A0B3RQS6_9RHOB</name>
<dbReference type="InterPro" id="IPR036136">
    <property type="entry name" value="Nit/Sulf_reduc_fer-like_dom_sf"/>
</dbReference>
<proteinExistence type="predicted"/>
<keyword evidence="4" id="KW-0560">Oxidoreductase</keyword>
<evidence type="ECO:0000256" key="5">
    <source>
        <dbReference type="ARBA" id="ARBA00023004"/>
    </source>
</evidence>
<evidence type="ECO:0000256" key="7">
    <source>
        <dbReference type="SAM" id="MobiDB-lite"/>
    </source>
</evidence>
<dbReference type="Gene3D" id="3.30.413.10">
    <property type="entry name" value="Sulfite Reductase Hemoprotein, domain 1"/>
    <property type="match status" value="2"/>
</dbReference>
<dbReference type="GO" id="GO:0016491">
    <property type="term" value="F:oxidoreductase activity"/>
    <property type="evidence" value="ECO:0007669"/>
    <property type="project" value="UniProtKB-KW"/>
</dbReference>
<accession>A0A0B3RQS6</accession>
<dbReference type="GO" id="GO:0051539">
    <property type="term" value="F:4 iron, 4 sulfur cluster binding"/>
    <property type="evidence" value="ECO:0007669"/>
    <property type="project" value="UniProtKB-KW"/>
</dbReference>
<keyword evidence="3" id="KW-0479">Metal-binding</keyword>
<dbReference type="PANTHER" id="PTHR32439">
    <property type="entry name" value="FERREDOXIN--NITRITE REDUCTASE, CHLOROPLASTIC"/>
    <property type="match status" value="1"/>
</dbReference>
<keyword evidence="1" id="KW-0004">4Fe-4S</keyword>
<evidence type="ECO:0000256" key="1">
    <source>
        <dbReference type="ARBA" id="ARBA00022485"/>
    </source>
</evidence>
<evidence type="ECO:0000256" key="2">
    <source>
        <dbReference type="ARBA" id="ARBA00022617"/>
    </source>
</evidence>
<dbReference type="InterPro" id="IPR005117">
    <property type="entry name" value="NiRdtase/SiRdtase_haem-b_fer"/>
</dbReference>
<sequence length="381" mass="39930">MSAPEIKGWCPGAWRPMRSGDGLVVRVRPHLARLDADQARGLADVAEALGSGVVEVTARANLQLRGVTESGFPQVIDRLDALGLLPGDAESEARRNVILDPLDNGRAERMAEALYLGLEAARFAALPGKFGFVVDPGPLRRLDGISGDIRIEAAGDGLIVRADGCATGRLVAAEQAVPLALDLAAWFLDSGGVGRDGRGRMARHIAAGADLPDLLSGNAIPNDSVPAPAPGPLASGFCVAAPFGLFTAKALRHLAGHAGQLCVTPFRMLYLPGVSALDAHADLVTDPRDPIRRIEACTGAPGCPQASVATRDLARALAPHVPDGQRWHVSGCAKGCAFPRFADRTLVGRDGAFDLVMPGAPWDEPHRRGLTPSDINELSRP</sequence>
<organism evidence="9 10">
    <name type="scientific">Mameliella alba</name>
    <dbReference type="NCBI Taxonomy" id="561184"/>
    <lineage>
        <taxon>Bacteria</taxon>
        <taxon>Pseudomonadati</taxon>
        <taxon>Pseudomonadota</taxon>
        <taxon>Alphaproteobacteria</taxon>
        <taxon>Rhodobacterales</taxon>
        <taxon>Roseobacteraceae</taxon>
        <taxon>Mameliella</taxon>
    </lineage>
</organism>
<dbReference type="GO" id="GO:0046872">
    <property type="term" value="F:metal ion binding"/>
    <property type="evidence" value="ECO:0007669"/>
    <property type="project" value="UniProtKB-KW"/>
</dbReference>
<evidence type="ECO:0000256" key="6">
    <source>
        <dbReference type="ARBA" id="ARBA00023014"/>
    </source>
</evidence>
<feature type="domain" description="Nitrite/Sulfite reductase ferredoxin-like" evidence="8">
    <location>
        <begin position="15"/>
        <end position="81"/>
    </location>
</feature>
<evidence type="ECO:0000259" key="8">
    <source>
        <dbReference type="Pfam" id="PF03460"/>
    </source>
</evidence>
<dbReference type="AlphaFoldDB" id="A0A0B3RQS6"/>
<dbReference type="EMBL" id="JSUQ01000029">
    <property type="protein sequence ID" value="KHQ50237.1"/>
    <property type="molecule type" value="Genomic_DNA"/>
</dbReference>
<dbReference type="SUPFAM" id="SSF56014">
    <property type="entry name" value="Nitrite and sulphite reductase 4Fe-4S domain-like"/>
    <property type="match status" value="1"/>
</dbReference>
<dbReference type="Pfam" id="PF03460">
    <property type="entry name" value="NIR_SIR_ferr"/>
    <property type="match status" value="1"/>
</dbReference>
<keyword evidence="10" id="KW-1185">Reference proteome</keyword>
<dbReference type="OrthoDB" id="7459360at2"/>
<dbReference type="Gene3D" id="3.90.480.10">
    <property type="entry name" value="Sulfite Reductase Hemoprotein,Domain 2"/>
    <property type="match status" value="1"/>
</dbReference>
<dbReference type="PANTHER" id="PTHR32439:SF9">
    <property type="entry name" value="BLR3264 PROTEIN"/>
    <property type="match status" value="1"/>
</dbReference>
<dbReference type="InterPro" id="IPR045854">
    <property type="entry name" value="NO2/SO3_Rdtase_4Fe4S_sf"/>
</dbReference>
<dbReference type="RefSeq" id="WP_043146485.1">
    <property type="nucleotide sequence ID" value="NZ_JSUQ01000029.1"/>
</dbReference>
<keyword evidence="6" id="KW-0411">Iron-sulfur</keyword>